<dbReference type="EMBL" id="LUEZ02000102">
    <property type="protein sequence ID" value="RDB18436.1"/>
    <property type="molecule type" value="Genomic_DNA"/>
</dbReference>
<evidence type="ECO:0008006" key="3">
    <source>
        <dbReference type="Google" id="ProtNLM"/>
    </source>
</evidence>
<dbReference type="SUPFAM" id="SSF52047">
    <property type="entry name" value="RNI-like"/>
    <property type="match status" value="1"/>
</dbReference>
<dbReference type="AlphaFoldDB" id="A0A369JHX6"/>
<dbReference type="InterPro" id="IPR032675">
    <property type="entry name" value="LRR_dom_sf"/>
</dbReference>
<dbReference type="Proteomes" id="UP000076154">
    <property type="component" value="Unassembled WGS sequence"/>
</dbReference>
<evidence type="ECO:0000313" key="2">
    <source>
        <dbReference type="Proteomes" id="UP000076154"/>
    </source>
</evidence>
<proteinExistence type="predicted"/>
<sequence length="519" mass="58539">MATKSLSLAALDRDVLHTIFDEVNYMLRFDQGIIAVRLGLLPLSGTCKRLREIIAPSIFRRVRNLTRYIYQGDHIPGNDYWPPSIWKYIEIVYIYGRSAREIETFEVFAPIIPQLPYLKQVHFQIDATPPEVLLRATAAAGISSLEFTHVRLDGPPLTDIFSRLKLTHLLLTVSGWRPRDLNAPEELKYVAHILPMLSTTLTYLKISGDLLGFETLARLDWPCLSTLTLIDRIPDGQHMPLPTVISHMPRLRNLHYNFSATSEKRIPPIIYWPDSLGAPSLSVTHPQLVSLSMSNIHPTEHALDKLPESLRSLRILALRERGQQSLEGPWYPFSPLRETDALQIIAKAALLPDLIDLSLTLVDLPSPTVIEAIAKSCPGLQFLEISQGDYEHNHTESPYLLESLAKSLAQMRHLRELRISVGFGPQYIGSRFRGLLDKTPLYDRMDTAANIFAQRLENLSVLSFSFANDGDYGGLEGHVIWYRYGIVSGVDGRPPVAKWDLAFPYEVSSEPDSRICGFA</sequence>
<dbReference type="Gene3D" id="3.80.10.10">
    <property type="entry name" value="Ribonuclease Inhibitor"/>
    <property type="match status" value="1"/>
</dbReference>
<dbReference type="STRING" id="39966.A0A369JHX6"/>
<comment type="caution">
    <text evidence="1">The sequence shown here is derived from an EMBL/GenBank/DDBJ whole genome shotgun (WGS) entry which is preliminary data.</text>
</comment>
<dbReference type="InParanoid" id="A0A369JHX6"/>
<keyword evidence="2" id="KW-1185">Reference proteome</keyword>
<dbReference type="OrthoDB" id="2747524at2759"/>
<accession>A0A369JHX6</accession>
<organism evidence="1 2">
    <name type="scientific">Hypsizygus marmoreus</name>
    <name type="common">White beech mushroom</name>
    <name type="synonym">Agaricus marmoreus</name>
    <dbReference type="NCBI Taxonomy" id="39966"/>
    <lineage>
        <taxon>Eukaryota</taxon>
        <taxon>Fungi</taxon>
        <taxon>Dikarya</taxon>
        <taxon>Basidiomycota</taxon>
        <taxon>Agaricomycotina</taxon>
        <taxon>Agaricomycetes</taxon>
        <taxon>Agaricomycetidae</taxon>
        <taxon>Agaricales</taxon>
        <taxon>Tricholomatineae</taxon>
        <taxon>Lyophyllaceae</taxon>
        <taxon>Hypsizygus</taxon>
    </lineage>
</organism>
<name>A0A369JHX6_HYPMA</name>
<evidence type="ECO:0000313" key="1">
    <source>
        <dbReference type="EMBL" id="RDB18436.1"/>
    </source>
</evidence>
<gene>
    <name evidence="1" type="ORF">Hypma_000349</name>
</gene>
<reference evidence="1" key="1">
    <citation type="submission" date="2018-04" db="EMBL/GenBank/DDBJ databases">
        <title>Whole genome sequencing of Hypsizygus marmoreus.</title>
        <authorList>
            <person name="Choi I.-G."/>
            <person name="Min B."/>
            <person name="Kim J.-G."/>
            <person name="Kim S."/>
            <person name="Oh Y.-L."/>
            <person name="Kong W.-S."/>
            <person name="Park H."/>
            <person name="Jeong J."/>
            <person name="Song E.-S."/>
        </authorList>
    </citation>
    <scope>NUCLEOTIDE SEQUENCE [LARGE SCALE GENOMIC DNA]</scope>
    <source>
        <strain evidence="1">51987-8</strain>
    </source>
</reference>
<protein>
    <recommendedName>
        <fullName evidence="3">F-box domain-containing protein</fullName>
    </recommendedName>
</protein>